<evidence type="ECO:0000256" key="4">
    <source>
        <dbReference type="ARBA" id="ARBA00022475"/>
    </source>
</evidence>
<dbReference type="PANTHER" id="PTHR30046">
    <property type="entry name" value="FLAGELLAR M-RING PROTEIN"/>
    <property type="match status" value="1"/>
</dbReference>
<dbReference type="InterPro" id="IPR013556">
    <property type="entry name" value="Flag_M-ring_C"/>
</dbReference>
<keyword evidence="5 10" id="KW-0812">Transmembrane</keyword>
<dbReference type="GO" id="GO:0005886">
    <property type="term" value="C:plasma membrane"/>
    <property type="evidence" value="ECO:0007669"/>
    <property type="project" value="UniProtKB-SubCell"/>
</dbReference>
<feature type="transmembrane region" description="Helical" evidence="10">
    <location>
        <begin position="20"/>
        <end position="40"/>
    </location>
</feature>
<evidence type="ECO:0000256" key="8">
    <source>
        <dbReference type="ARBA" id="ARBA00023143"/>
    </source>
</evidence>
<accession>A0A0S4N5E7</accession>
<name>A0A0S4N5E7_9BACT</name>
<comment type="function">
    <text evidence="9">The M ring may be actively involved in energy transduction.</text>
</comment>
<keyword evidence="13" id="KW-0969">Cilium</keyword>
<dbReference type="Proteomes" id="UP000320623">
    <property type="component" value="Unassembled WGS sequence"/>
</dbReference>
<dbReference type="InterPro" id="IPR043427">
    <property type="entry name" value="YscJ/FliF"/>
</dbReference>
<feature type="transmembrane region" description="Helical" evidence="10">
    <location>
        <begin position="420"/>
        <end position="437"/>
    </location>
</feature>
<comment type="subcellular location">
    <subcellularLocation>
        <location evidence="1 9">Bacterial flagellum basal body</location>
    </subcellularLocation>
    <subcellularLocation>
        <location evidence="2">Cell membrane</location>
        <topology evidence="2">Multi-pass membrane protein</topology>
    </subcellularLocation>
</comment>
<dbReference type="PRINTS" id="PR01009">
    <property type="entry name" value="FLGMRINGFLIF"/>
</dbReference>
<feature type="domain" description="Flagellar M-ring N-terminal" evidence="11">
    <location>
        <begin position="41"/>
        <end position="215"/>
    </location>
</feature>
<dbReference type="GO" id="GO:0003774">
    <property type="term" value="F:cytoskeletal motor activity"/>
    <property type="evidence" value="ECO:0007669"/>
    <property type="project" value="InterPro"/>
</dbReference>
<dbReference type="Pfam" id="PF01514">
    <property type="entry name" value="YscJ_FliF"/>
    <property type="match status" value="1"/>
</dbReference>
<dbReference type="PANTHER" id="PTHR30046:SF0">
    <property type="entry name" value="FLAGELLAR M-RING PROTEIN"/>
    <property type="match status" value="1"/>
</dbReference>
<evidence type="ECO:0000256" key="6">
    <source>
        <dbReference type="ARBA" id="ARBA00022989"/>
    </source>
</evidence>
<dbReference type="EMBL" id="FAOO01000009">
    <property type="protein sequence ID" value="CUU06107.1"/>
    <property type="molecule type" value="Genomic_DNA"/>
</dbReference>
<dbReference type="GO" id="GO:0071973">
    <property type="term" value="P:bacterial-type flagellum-dependent cell motility"/>
    <property type="evidence" value="ECO:0007669"/>
    <property type="project" value="InterPro"/>
</dbReference>
<evidence type="ECO:0000259" key="12">
    <source>
        <dbReference type="Pfam" id="PF08345"/>
    </source>
</evidence>
<evidence type="ECO:0000313" key="13">
    <source>
        <dbReference type="EMBL" id="CUU06107.1"/>
    </source>
</evidence>
<comment type="similarity">
    <text evidence="3 9">Belongs to the FliF family.</text>
</comment>
<evidence type="ECO:0000256" key="5">
    <source>
        <dbReference type="ARBA" id="ARBA00022692"/>
    </source>
</evidence>
<evidence type="ECO:0000256" key="1">
    <source>
        <dbReference type="ARBA" id="ARBA00004117"/>
    </source>
</evidence>
<keyword evidence="14" id="KW-1185">Reference proteome</keyword>
<evidence type="ECO:0000313" key="14">
    <source>
        <dbReference type="Proteomes" id="UP000320623"/>
    </source>
</evidence>
<dbReference type="InterPro" id="IPR045851">
    <property type="entry name" value="AMP-bd_C_sf"/>
</dbReference>
<dbReference type="GO" id="GO:0009431">
    <property type="term" value="C:bacterial-type flagellum basal body, MS ring"/>
    <property type="evidence" value="ECO:0007669"/>
    <property type="project" value="InterPro"/>
</dbReference>
<protein>
    <recommendedName>
        <fullName evidence="9">Flagellar M-ring protein</fullName>
    </recommendedName>
</protein>
<organism evidence="13 14">
    <name type="scientific">Candidatus Thermokryptus mobilis</name>
    <dbReference type="NCBI Taxonomy" id="1643428"/>
    <lineage>
        <taxon>Bacteria</taxon>
        <taxon>Pseudomonadati</taxon>
        <taxon>Candidatus Kryptoniota</taxon>
        <taxon>Candidatus Thermokryptus</taxon>
    </lineage>
</organism>
<reference evidence="14" key="1">
    <citation type="submission" date="2015-11" db="EMBL/GenBank/DDBJ databases">
        <authorList>
            <person name="Varghese N."/>
        </authorList>
    </citation>
    <scope>NUCLEOTIDE SEQUENCE [LARGE SCALE GENOMIC DNA]</scope>
</reference>
<dbReference type="InterPro" id="IPR000067">
    <property type="entry name" value="FlgMring_FliF"/>
</dbReference>
<evidence type="ECO:0000256" key="3">
    <source>
        <dbReference type="ARBA" id="ARBA00007971"/>
    </source>
</evidence>
<evidence type="ECO:0000256" key="7">
    <source>
        <dbReference type="ARBA" id="ARBA00023136"/>
    </source>
</evidence>
<keyword evidence="7 10" id="KW-0472">Membrane</keyword>
<keyword evidence="13" id="KW-0966">Cell projection</keyword>
<keyword evidence="6 10" id="KW-1133">Transmembrane helix</keyword>
<evidence type="ECO:0000256" key="10">
    <source>
        <dbReference type="SAM" id="Phobius"/>
    </source>
</evidence>
<dbReference type="Pfam" id="PF08345">
    <property type="entry name" value="YscJ_FliF_C"/>
    <property type="match status" value="1"/>
</dbReference>
<keyword evidence="4" id="KW-1003">Cell membrane</keyword>
<keyword evidence="8 9" id="KW-0975">Bacterial flagellum</keyword>
<evidence type="ECO:0000256" key="2">
    <source>
        <dbReference type="ARBA" id="ARBA00004651"/>
    </source>
</evidence>
<dbReference type="RefSeq" id="WP_140945153.1">
    <property type="nucleotide sequence ID" value="NZ_FAOO01000009.1"/>
</dbReference>
<keyword evidence="13" id="KW-0282">Flagellum</keyword>
<dbReference type="STRING" id="1643428.GCA_001442855_01379"/>
<gene>
    <name evidence="13" type="ORF">JGI1_01408</name>
</gene>
<feature type="domain" description="Flagellar M-ring C-terminal" evidence="12">
    <location>
        <begin position="249"/>
        <end position="394"/>
    </location>
</feature>
<dbReference type="NCBIfam" id="TIGR00206">
    <property type="entry name" value="fliF"/>
    <property type="match status" value="1"/>
</dbReference>
<dbReference type="OrthoDB" id="9807026at2"/>
<evidence type="ECO:0000259" key="11">
    <source>
        <dbReference type="Pfam" id="PF01514"/>
    </source>
</evidence>
<sequence>MNSLNQIKEFWKGLSNIRKIILVGSVLVCLVVFLVLISWVREPEYAVLFSNLEPGDASKIIEKLKERKIEYKLKDDGRTILVPKQNVYELRLQLAGEGLPNSSIVGYEIFDKGNIGVSDFVQKINYKRALEGELARTILQLDGVEAARVHIVIPEKALFKEDQKEPTASVILKLKQGAKLTRENVQSIAYLVANSVEGLEPRNVTILDSRGRLLSEDSESDPIAKISSKQYELKKNVEQYLSDKVQSLLDGVLGPGNSMVRVDVELNFTQVEKTMEEYDPDKTVVRSEQTIQERSSSVDSTFLTTSSQKNNTITNYEVTRTLQRIVEGVGNIKRLSVAVLVNGTYKVNDVGGVKKVEYIPRDEQQIEKLTQIVKNAVGFNPDRNDQVSVVNIPFESVGGEMEFVYRETPKESWRELVEKIIIGLAILLSIVLIFMLLGRLRVRREIPEVEVKEFPPVAPQTQLEGPETLAVEEVKPSEEELELELVRKEQIKEKVTEYIRENSEQATRLVKVWLLEEEKPKWQRR</sequence>
<proteinExistence type="inferred from homology"/>
<dbReference type="AlphaFoldDB" id="A0A0S4N5E7"/>
<dbReference type="InterPro" id="IPR006182">
    <property type="entry name" value="FliF_N_dom"/>
</dbReference>
<dbReference type="PIRSF" id="PIRSF004862">
    <property type="entry name" value="FliF"/>
    <property type="match status" value="1"/>
</dbReference>
<dbReference type="Gene3D" id="3.30.300.30">
    <property type="match status" value="1"/>
</dbReference>
<evidence type="ECO:0000256" key="9">
    <source>
        <dbReference type="PIRNR" id="PIRNR004862"/>
    </source>
</evidence>